<name>A0AAD5LUY2_PYTIN</name>
<keyword evidence="1" id="KW-0472">Membrane</keyword>
<keyword evidence="1" id="KW-0812">Transmembrane</keyword>
<accession>A0AAD5LUY2</accession>
<protein>
    <submittedName>
        <fullName evidence="2">Uncharacterized protein</fullName>
    </submittedName>
</protein>
<evidence type="ECO:0000256" key="1">
    <source>
        <dbReference type="SAM" id="Phobius"/>
    </source>
</evidence>
<proteinExistence type="predicted"/>
<evidence type="ECO:0000313" key="2">
    <source>
        <dbReference type="EMBL" id="KAJ0394013.1"/>
    </source>
</evidence>
<feature type="transmembrane region" description="Helical" evidence="1">
    <location>
        <begin position="22"/>
        <end position="42"/>
    </location>
</feature>
<organism evidence="2 3">
    <name type="scientific">Pythium insidiosum</name>
    <name type="common">Pythiosis disease agent</name>
    <dbReference type="NCBI Taxonomy" id="114742"/>
    <lineage>
        <taxon>Eukaryota</taxon>
        <taxon>Sar</taxon>
        <taxon>Stramenopiles</taxon>
        <taxon>Oomycota</taxon>
        <taxon>Peronosporomycetes</taxon>
        <taxon>Pythiales</taxon>
        <taxon>Pythiaceae</taxon>
        <taxon>Pythium</taxon>
    </lineage>
</organism>
<dbReference type="AlphaFoldDB" id="A0AAD5LUY2"/>
<comment type="caution">
    <text evidence="2">The sequence shown here is derived from an EMBL/GenBank/DDBJ whole genome shotgun (WGS) entry which is preliminary data.</text>
</comment>
<keyword evidence="3" id="KW-1185">Reference proteome</keyword>
<sequence>MGYSQWTEWYERPEPRKRRHTLAWVLVSLAIVAVVALGVCCWRRRRRIERAKAHQRDQELNLPMAVPCESAAVPYARVVDVAETAPDHDDLLPATAPPVYLSLDR</sequence>
<reference evidence="2" key="1">
    <citation type="submission" date="2021-12" db="EMBL/GenBank/DDBJ databases">
        <title>Prjna785345.</title>
        <authorList>
            <person name="Rujirawat T."/>
            <person name="Krajaejun T."/>
        </authorList>
    </citation>
    <scope>NUCLEOTIDE SEQUENCE</scope>
    <source>
        <strain evidence="2">Pi057C3</strain>
    </source>
</reference>
<dbReference type="Proteomes" id="UP001209570">
    <property type="component" value="Unassembled WGS sequence"/>
</dbReference>
<gene>
    <name evidence="2" type="ORF">P43SY_006845</name>
</gene>
<dbReference type="EMBL" id="JAKCXM010000441">
    <property type="protein sequence ID" value="KAJ0394013.1"/>
    <property type="molecule type" value="Genomic_DNA"/>
</dbReference>
<keyword evidence="1" id="KW-1133">Transmembrane helix</keyword>
<evidence type="ECO:0000313" key="3">
    <source>
        <dbReference type="Proteomes" id="UP001209570"/>
    </source>
</evidence>